<name>A0A5Q3Q5H0_9PSEU</name>
<dbReference type="EMBL" id="CP045929">
    <property type="protein sequence ID" value="QGK69060.1"/>
    <property type="molecule type" value="Genomic_DNA"/>
</dbReference>
<evidence type="ECO:0000313" key="2">
    <source>
        <dbReference type="EMBL" id="QGK69060.1"/>
    </source>
</evidence>
<evidence type="ECO:0000256" key="1">
    <source>
        <dbReference type="SAM" id="Coils"/>
    </source>
</evidence>
<feature type="coiled-coil region" evidence="1">
    <location>
        <begin position="11"/>
        <end position="38"/>
    </location>
</feature>
<protein>
    <submittedName>
        <fullName evidence="2">Uncharacterized protein</fullName>
    </submittedName>
</protein>
<organism evidence="2 3">
    <name type="scientific">Allosaccharopolyspora coralli</name>
    <dbReference type="NCBI Taxonomy" id="2665642"/>
    <lineage>
        <taxon>Bacteria</taxon>
        <taxon>Bacillati</taxon>
        <taxon>Actinomycetota</taxon>
        <taxon>Actinomycetes</taxon>
        <taxon>Pseudonocardiales</taxon>
        <taxon>Pseudonocardiaceae</taxon>
        <taxon>Allosaccharopolyspora</taxon>
    </lineage>
</organism>
<keyword evidence="1" id="KW-0175">Coiled coil</keyword>
<evidence type="ECO:0000313" key="3">
    <source>
        <dbReference type="Proteomes" id="UP000371041"/>
    </source>
</evidence>
<dbReference type="KEGG" id="sace:GIY23_05475"/>
<reference evidence="3" key="1">
    <citation type="submission" date="2019-11" db="EMBL/GenBank/DDBJ databases">
        <title>The complete genome sequence of Saccharopolyspora sp. E2A.</title>
        <authorList>
            <person name="Zhang G."/>
        </authorList>
    </citation>
    <scope>NUCLEOTIDE SEQUENCE [LARGE SCALE GENOMIC DNA]</scope>
    <source>
        <strain evidence="3">E2A</strain>
    </source>
</reference>
<dbReference type="AlphaFoldDB" id="A0A5Q3Q5H0"/>
<proteinExistence type="predicted"/>
<accession>A0A5Q3Q5H0</accession>
<dbReference type="Proteomes" id="UP000371041">
    <property type="component" value="Chromosome"/>
</dbReference>
<dbReference type="RefSeq" id="WP_154075661.1">
    <property type="nucleotide sequence ID" value="NZ_CP045929.1"/>
</dbReference>
<gene>
    <name evidence="2" type="ORF">GIY23_05475</name>
</gene>
<keyword evidence="3" id="KW-1185">Reference proteome</keyword>
<sequence length="263" mass="26688">MAAHTAAVGQHQELVRAYEEASTTVADARRKENEAHEQLTAATDGFTSPLEYLTSTGGWTAAATVASAVGSLHGAAVMFRDKANAHTQTASALKEIADNPANTPAKRAQARVDALRHTARGNVATTRAASNSSKLGHLNETRRGKQVFDKLTRYPGDKALASSNGVLAKNANRVLKKVPYVGGALSAASATTAIAGGADASNTILSTATNYAVGAAATAGAIALIGSGGWAVLGAVAVGTVASAGVGWVVENTGVGDFFRDVF</sequence>